<dbReference type="EMBL" id="JH159160">
    <property type="protein sequence ID" value="EGZ09130.1"/>
    <property type="molecule type" value="Genomic_DNA"/>
</dbReference>
<name>G5A725_PHYSP</name>
<dbReference type="Proteomes" id="UP000002640">
    <property type="component" value="Unassembled WGS sequence"/>
</dbReference>
<evidence type="ECO:0000313" key="1">
    <source>
        <dbReference type="EMBL" id="EGZ09130.1"/>
    </source>
</evidence>
<gene>
    <name evidence="1" type="ORF">PHYSODRAFT_525749</name>
</gene>
<reference evidence="1 2" key="1">
    <citation type="journal article" date="2006" name="Science">
        <title>Phytophthora genome sequences uncover evolutionary origins and mechanisms of pathogenesis.</title>
        <authorList>
            <person name="Tyler B.M."/>
            <person name="Tripathy S."/>
            <person name="Zhang X."/>
            <person name="Dehal P."/>
            <person name="Jiang R.H."/>
            <person name="Aerts A."/>
            <person name="Arredondo F.D."/>
            <person name="Baxter L."/>
            <person name="Bensasson D."/>
            <person name="Beynon J.L."/>
            <person name="Chapman J."/>
            <person name="Damasceno C.M."/>
            <person name="Dorrance A.E."/>
            <person name="Dou D."/>
            <person name="Dickerman A.W."/>
            <person name="Dubchak I.L."/>
            <person name="Garbelotto M."/>
            <person name="Gijzen M."/>
            <person name="Gordon S.G."/>
            <person name="Govers F."/>
            <person name="Grunwald N.J."/>
            <person name="Huang W."/>
            <person name="Ivors K.L."/>
            <person name="Jones R.W."/>
            <person name="Kamoun S."/>
            <person name="Krampis K."/>
            <person name="Lamour K.H."/>
            <person name="Lee M.K."/>
            <person name="McDonald W.H."/>
            <person name="Medina M."/>
            <person name="Meijer H.J."/>
            <person name="Nordberg E.K."/>
            <person name="Maclean D.J."/>
            <person name="Ospina-Giraldo M.D."/>
            <person name="Morris P.F."/>
            <person name="Phuntumart V."/>
            <person name="Putnam N.H."/>
            <person name="Rash S."/>
            <person name="Rose J.K."/>
            <person name="Sakihama Y."/>
            <person name="Salamov A.A."/>
            <person name="Savidor A."/>
            <person name="Scheuring C.F."/>
            <person name="Smith B.M."/>
            <person name="Sobral B.W."/>
            <person name="Terry A."/>
            <person name="Torto-Alalibo T.A."/>
            <person name="Win J."/>
            <person name="Xu Z."/>
            <person name="Zhang H."/>
            <person name="Grigoriev I.V."/>
            <person name="Rokhsar D.S."/>
            <person name="Boore J.L."/>
        </authorList>
    </citation>
    <scope>NUCLEOTIDE SEQUENCE [LARGE SCALE GENOMIC DNA]</scope>
    <source>
        <strain evidence="1 2">P6497</strain>
    </source>
</reference>
<dbReference type="RefSeq" id="XP_009535763.1">
    <property type="nucleotide sequence ID" value="XM_009537468.1"/>
</dbReference>
<dbReference type="GeneID" id="20660912"/>
<accession>G5A725</accession>
<dbReference type="AlphaFoldDB" id="G5A725"/>
<sequence length="65" mass="7227">VGNGEYDEPLILGITSLKLMQNIGSLQDREAFLIFHLDATFKLSDIGYPVVMCGFTDRHRSGNLV</sequence>
<feature type="non-terminal residue" evidence="1">
    <location>
        <position position="1"/>
    </location>
</feature>
<dbReference type="KEGG" id="psoj:PHYSODRAFT_525749"/>
<protein>
    <recommendedName>
        <fullName evidence="3">MULE transposase domain-containing protein</fullName>
    </recommendedName>
</protein>
<dbReference type="InParanoid" id="G5A725"/>
<organism evidence="1 2">
    <name type="scientific">Phytophthora sojae (strain P6497)</name>
    <name type="common">Soybean stem and root rot agent</name>
    <name type="synonym">Phytophthora megasperma f. sp. glycines</name>
    <dbReference type="NCBI Taxonomy" id="1094619"/>
    <lineage>
        <taxon>Eukaryota</taxon>
        <taxon>Sar</taxon>
        <taxon>Stramenopiles</taxon>
        <taxon>Oomycota</taxon>
        <taxon>Peronosporomycetes</taxon>
        <taxon>Peronosporales</taxon>
        <taxon>Peronosporaceae</taxon>
        <taxon>Phytophthora</taxon>
    </lineage>
</organism>
<proteinExistence type="predicted"/>
<evidence type="ECO:0008006" key="3">
    <source>
        <dbReference type="Google" id="ProtNLM"/>
    </source>
</evidence>
<keyword evidence="2" id="KW-1185">Reference proteome</keyword>
<evidence type="ECO:0000313" key="2">
    <source>
        <dbReference type="Proteomes" id="UP000002640"/>
    </source>
</evidence>